<proteinExistence type="predicted"/>
<comment type="caution">
    <text evidence="1">The sequence shown here is derived from an EMBL/GenBank/DDBJ whole genome shotgun (WGS) entry which is preliminary data.</text>
</comment>
<evidence type="ECO:0000313" key="2">
    <source>
        <dbReference type="Proteomes" id="UP000772181"/>
    </source>
</evidence>
<reference evidence="1" key="1">
    <citation type="submission" date="2020-07" db="EMBL/GenBank/DDBJ databases">
        <title>Huge and variable diversity of episymbiotic CPR bacteria and DPANN archaea in groundwater ecosystems.</title>
        <authorList>
            <person name="He C.Y."/>
            <person name="Keren R."/>
            <person name="Whittaker M."/>
            <person name="Farag I.F."/>
            <person name="Doudna J."/>
            <person name="Cate J.H.D."/>
            <person name="Banfield J.F."/>
        </authorList>
    </citation>
    <scope>NUCLEOTIDE SEQUENCE</scope>
    <source>
        <strain evidence="1">NC_groundwater_1482_Ag_S-0.65um_47_24</strain>
    </source>
</reference>
<sequence>MKPYKKVDVSEQQLEDLVRRHTSTIEEGLGYVDHQKQAASGRLDVLMVDSGKALVVAELKVVQDDGMLMQGVDYYDYVSSHVEAFARLYKAHLVDPTQEVRLFLIAPSFSQILINRCKWLNLPISLFTYNCLKFDEEEDLVPIFSEQAIPTPPEVIEVTQLDDHLTYITDPGVRSKVSALLDEIKSWKPGNISLDSIKYAISMKVNGRVFAYFYPRRKHYILATYTDQEVWTEYIIKDDDDLANVKPIMQAAMERRMK</sequence>
<protein>
    <submittedName>
        <fullName evidence="1">DUF91 domain-containing protein</fullName>
    </submittedName>
</protein>
<dbReference type="AlphaFoldDB" id="A0A933LRC9"/>
<dbReference type="Gene3D" id="3.40.1350.10">
    <property type="match status" value="1"/>
</dbReference>
<organism evidence="1 2">
    <name type="scientific">Tectimicrobiota bacterium</name>
    <dbReference type="NCBI Taxonomy" id="2528274"/>
    <lineage>
        <taxon>Bacteria</taxon>
        <taxon>Pseudomonadati</taxon>
        <taxon>Nitrospinota/Tectimicrobiota group</taxon>
        <taxon>Candidatus Tectimicrobiota</taxon>
    </lineage>
</organism>
<name>A0A933LRC9_UNCTE</name>
<dbReference type="EMBL" id="JACQWF010000342">
    <property type="protein sequence ID" value="MBI4596251.1"/>
    <property type="molecule type" value="Genomic_DNA"/>
</dbReference>
<accession>A0A933LRC9</accession>
<dbReference type="GO" id="GO:0003676">
    <property type="term" value="F:nucleic acid binding"/>
    <property type="evidence" value="ECO:0007669"/>
    <property type="project" value="InterPro"/>
</dbReference>
<evidence type="ECO:0000313" key="1">
    <source>
        <dbReference type="EMBL" id="MBI4596251.1"/>
    </source>
</evidence>
<gene>
    <name evidence="1" type="ORF">HY730_07755</name>
</gene>
<dbReference type="InterPro" id="IPR011856">
    <property type="entry name" value="tRNA_endonuc-like_dom_sf"/>
</dbReference>
<dbReference type="Proteomes" id="UP000772181">
    <property type="component" value="Unassembled WGS sequence"/>
</dbReference>